<dbReference type="PROSITE" id="PS00108">
    <property type="entry name" value="PROTEIN_KINASE_ST"/>
    <property type="match status" value="1"/>
</dbReference>
<sequence length="324" mass="37077">DINKRLSLPADIRLPDGYLEKFNLNSPLFDKPLSRRLRRVSLSEIGFGKLETYVKLDKLGEGTYATVYKGRSKLTDNLVALKEIRLEHEEGAPCTAIREDLKQYLDDCGSCINMHNVKLFLFQLLRGLNYCHKRKVLHRDLKPQNLLINERGELKLADFGLARAKSIPTKTYSNEVVTLWYRPPDILLGSTDYSTQIDMWGVGCIFYEMSTGRPLFPGSTVEEELHFIFKLLGTPTEETWPGITSNEEFISYNYPRYKPDCLHNHTPRLDNEGVDLLSKLLQFEGKKRISAEEAMRHPYFRSLGGRVLALPDSECLAQTSSTPQ</sequence>
<keyword evidence="4 7" id="KW-0547">Nucleotide-binding</keyword>
<dbReference type="SUPFAM" id="SSF56112">
    <property type="entry name" value="Protein kinase-like (PK-like)"/>
    <property type="match status" value="1"/>
</dbReference>
<evidence type="ECO:0000256" key="8">
    <source>
        <dbReference type="RuleBase" id="RU000304"/>
    </source>
</evidence>
<evidence type="ECO:0000256" key="4">
    <source>
        <dbReference type="ARBA" id="ARBA00022741"/>
    </source>
</evidence>
<evidence type="ECO:0000313" key="11">
    <source>
        <dbReference type="Proteomes" id="UP000034805"/>
    </source>
</evidence>
<dbReference type="GO" id="GO:0005524">
    <property type="term" value="F:ATP binding"/>
    <property type="evidence" value="ECO:0007669"/>
    <property type="project" value="UniProtKB-UniRule"/>
</dbReference>
<feature type="domain" description="Protein kinase" evidence="9">
    <location>
        <begin position="1"/>
        <end position="300"/>
    </location>
</feature>
<evidence type="ECO:0000256" key="6">
    <source>
        <dbReference type="ARBA" id="ARBA00022840"/>
    </source>
</evidence>
<protein>
    <submittedName>
        <fullName evidence="10">Cyclin-dependent kinase 16-like</fullName>
    </submittedName>
</protein>
<feature type="non-terminal residue" evidence="10">
    <location>
        <position position="324"/>
    </location>
</feature>
<dbReference type="InterPro" id="IPR000719">
    <property type="entry name" value="Prot_kinase_dom"/>
</dbReference>
<evidence type="ECO:0000256" key="5">
    <source>
        <dbReference type="ARBA" id="ARBA00022777"/>
    </source>
</evidence>
<dbReference type="STRING" id="113540.ENSSFOP00015003420"/>
<dbReference type="InterPro" id="IPR008271">
    <property type="entry name" value="Ser/Thr_kinase_AS"/>
</dbReference>
<comment type="caution">
    <text evidence="10">The sequence shown here is derived from an EMBL/GenBank/DDBJ whole genome shotgun (WGS) entry which is preliminary data.</text>
</comment>
<dbReference type="Proteomes" id="UP000034805">
    <property type="component" value="Unassembled WGS sequence"/>
</dbReference>
<dbReference type="Pfam" id="PF00069">
    <property type="entry name" value="Pkinase"/>
    <property type="match status" value="1"/>
</dbReference>
<reference evidence="10 11" key="1">
    <citation type="submission" date="2015-08" db="EMBL/GenBank/DDBJ databases">
        <title>The genome of the Asian arowana (Scleropages formosus).</title>
        <authorList>
            <person name="Tan M.H."/>
            <person name="Gan H.M."/>
            <person name="Croft L.J."/>
            <person name="Austin C.M."/>
        </authorList>
    </citation>
    <scope>NUCLEOTIDE SEQUENCE [LARGE SCALE GENOMIC DNA]</scope>
    <source>
        <strain evidence="10">Aro1</strain>
    </source>
</reference>
<dbReference type="PROSITE" id="PS00107">
    <property type="entry name" value="PROTEIN_KINASE_ATP"/>
    <property type="match status" value="1"/>
</dbReference>
<name>A0A0N8JZ85_SCLFO</name>
<accession>A0A0N8JZ85</accession>
<feature type="non-terminal residue" evidence="10">
    <location>
        <position position="1"/>
    </location>
</feature>
<keyword evidence="3" id="KW-0808">Transferase</keyword>
<dbReference type="SMART" id="SM00220">
    <property type="entry name" value="S_TKc"/>
    <property type="match status" value="1"/>
</dbReference>
<feature type="binding site" evidence="7">
    <location>
        <position position="82"/>
    </location>
    <ligand>
        <name>ATP</name>
        <dbReference type="ChEBI" id="CHEBI:30616"/>
    </ligand>
</feature>
<evidence type="ECO:0000313" key="10">
    <source>
        <dbReference type="EMBL" id="KPP68633.1"/>
    </source>
</evidence>
<evidence type="ECO:0000259" key="9">
    <source>
        <dbReference type="PROSITE" id="PS50011"/>
    </source>
</evidence>
<dbReference type="GO" id="GO:0005737">
    <property type="term" value="C:cytoplasm"/>
    <property type="evidence" value="ECO:0007669"/>
    <property type="project" value="TreeGrafter"/>
</dbReference>
<dbReference type="Gene3D" id="1.10.510.10">
    <property type="entry name" value="Transferase(Phosphotransferase) domain 1"/>
    <property type="match status" value="1"/>
</dbReference>
<dbReference type="PANTHER" id="PTHR24056:SF174">
    <property type="entry name" value="CYCLIN-DEPENDENT KINASE 16"/>
    <property type="match status" value="1"/>
</dbReference>
<dbReference type="InterPro" id="IPR050108">
    <property type="entry name" value="CDK"/>
</dbReference>
<gene>
    <name evidence="10" type="ORF">Z043_112675</name>
</gene>
<evidence type="ECO:0000256" key="7">
    <source>
        <dbReference type="PROSITE-ProRule" id="PRU10141"/>
    </source>
</evidence>
<evidence type="ECO:0000256" key="1">
    <source>
        <dbReference type="ARBA" id="ARBA00006485"/>
    </source>
</evidence>
<evidence type="ECO:0000256" key="2">
    <source>
        <dbReference type="ARBA" id="ARBA00022527"/>
    </source>
</evidence>
<dbReference type="InterPro" id="IPR017441">
    <property type="entry name" value="Protein_kinase_ATP_BS"/>
</dbReference>
<organism evidence="10 11">
    <name type="scientific">Scleropages formosus</name>
    <name type="common">Asian bonytongue</name>
    <name type="synonym">Osteoglossum formosum</name>
    <dbReference type="NCBI Taxonomy" id="113540"/>
    <lineage>
        <taxon>Eukaryota</taxon>
        <taxon>Metazoa</taxon>
        <taxon>Chordata</taxon>
        <taxon>Craniata</taxon>
        <taxon>Vertebrata</taxon>
        <taxon>Euteleostomi</taxon>
        <taxon>Actinopterygii</taxon>
        <taxon>Neopterygii</taxon>
        <taxon>Teleostei</taxon>
        <taxon>Osteoglossocephala</taxon>
        <taxon>Osteoglossomorpha</taxon>
        <taxon>Osteoglossiformes</taxon>
        <taxon>Osteoglossidae</taxon>
        <taxon>Scleropages</taxon>
    </lineage>
</organism>
<evidence type="ECO:0000256" key="3">
    <source>
        <dbReference type="ARBA" id="ARBA00022679"/>
    </source>
</evidence>
<dbReference type="EMBL" id="JARO02004373">
    <property type="protein sequence ID" value="KPP68633.1"/>
    <property type="molecule type" value="Genomic_DNA"/>
</dbReference>
<keyword evidence="5 10" id="KW-0418">Kinase</keyword>
<dbReference type="GO" id="GO:0004693">
    <property type="term" value="F:cyclin-dependent protein serine/threonine kinase activity"/>
    <property type="evidence" value="ECO:0007669"/>
    <property type="project" value="TreeGrafter"/>
</dbReference>
<keyword evidence="2 8" id="KW-0723">Serine/threonine-protein kinase</keyword>
<comment type="similarity">
    <text evidence="1">Belongs to the protein kinase superfamily. CMGC Ser/Thr protein kinase family. CDC2/CDKX subfamily.</text>
</comment>
<dbReference type="InterPro" id="IPR011009">
    <property type="entry name" value="Kinase-like_dom_sf"/>
</dbReference>
<proteinExistence type="inferred from homology"/>
<dbReference type="PROSITE" id="PS50011">
    <property type="entry name" value="PROTEIN_KINASE_DOM"/>
    <property type="match status" value="1"/>
</dbReference>
<dbReference type="PANTHER" id="PTHR24056">
    <property type="entry name" value="CELL DIVISION PROTEIN KINASE"/>
    <property type="match status" value="1"/>
</dbReference>
<dbReference type="Gene3D" id="3.30.200.20">
    <property type="entry name" value="Phosphorylase Kinase, domain 1"/>
    <property type="match status" value="1"/>
</dbReference>
<keyword evidence="6 7" id="KW-0067">ATP-binding</keyword>
<dbReference type="AlphaFoldDB" id="A0A0N8JZ85"/>
<dbReference type="FunFam" id="1.10.510.10:FF:000061">
    <property type="entry name" value="Putative cyclin-dependent kinase 17"/>
    <property type="match status" value="1"/>
</dbReference>
<dbReference type="GO" id="GO:0005634">
    <property type="term" value="C:nucleus"/>
    <property type="evidence" value="ECO:0007669"/>
    <property type="project" value="TreeGrafter"/>
</dbReference>